<evidence type="ECO:0000313" key="3">
    <source>
        <dbReference type="Proteomes" id="UP000694415"/>
    </source>
</evidence>
<dbReference type="Ensembl" id="ENSMSIT00000003459.1">
    <property type="protein sequence ID" value="ENSMSIP00000002723.1"/>
    <property type="gene ID" value="ENSMSIG00000002563.1"/>
</dbReference>
<name>A0A8C6GAH4_MUSSI</name>
<reference evidence="2" key="1">
    <citation type="submission" date="2025-08" db="UniProtKB">
        <authorList>
            <consortium name="Ensembl"/>
        </authorList>
    </citation>
    <scope>IDENTIFICATION</scope>
</reference>
<dbReference type="Proteomes" id="UP000694415">
    <property type="component" value="Unplaced"/>
</dbReference>
<proteinExistence type="predicted"/>
<keyword evidence="3" id="KW-1185">Reference proteome</keyword>
<accession>A0A8C6GAH4</accession>
<feature type="transmembrane region" description="Helical" evidence="1">
    <location>
        <begin position="6"/>
        <end position="25"/>
    </location>
</feature>
<dbReference type="AlphaFoldDB" id="A0A8C6GAH4"/>
<keyword evidence="1" id="KW-1133">Transmembrane helix</keyword>
<sequence length="78" mass="9073">MYCTQYPFARLIVLSLIYAAVSLFLKKHTFGFQNLLFQEFLSFSVSSIPFCREFYYTAMKNLHTLPASLEILPSIFCT</sequence>
<evidence type="ECO:0000313" key="2">
    <source>
        <dbReference type="Ensembl" id="ENSMSIP00000002723.1"/>
    </source>
</evidence>
<evidence type="ECO:0000256" key="1">
    <source>
        <dbReference type="SAM" id="Phobius"/>
    </source>
</evidence>
<keyword evidence="1" id="KW-0812">Transmembrane</keyword>
<keyword evidence="1" id="KW-0472">Membrane</keyword>
<reference evidence="2" key="2">
    <citation type="submission" date="2025-09" db="UniProtKB">
        <authorList>
            <consortium name="Ensembl"/>
        </authorList>
    </citation>
    <scope>IDENTIFICATION</scope>
</reference>
<protein>
    <submittedName>
        <fullName evidence="2">Uncharacterized protein</fullName>
    </submittedName>
</protein>
<organism evidence="2 3">
    <name type="scientific">Mus spicilegus</name>
    <name type="common">Mound-building mouse</name>
    <dbReference type="NCBI Taxonomy" id="10103"/>
    <lineage>
        <taxon>Eukaryota</taxon>
        <taxon>Metazoa</taxon>
        <taxon>Chordata</taxon>
        <taxon>Craniata</taxon>
        <taxon>Vertebrata</taxon>
        <taxon>Euteleostomi</taxon>
        <taxon>Mammalia</taxon>
        <taxon>Eutheria</taxon>
        <taxon>Euarchontoglires</taxon>
        <taxon>Glires</taxon>
        <taxon>Rodentia</taxon>
        <taxon>Myomorpha</taxon>
        <taxon>Muroidea</taxon>
        <taxon>Muridae</taxon>
        <taxon>Murinae</taxon>
        <taxon>Mus</taxon>
        <taxon>Mus</taxon>
    </lineage>
</organism>